<organismHost>
    <name type="scientific">Bacillus subtilis</name>
    <dbReference type="NCBI Taxonomy" id="1423"/>
</organismHost>
<dbReference type="RefSeq" id="YP_008771484.1">
    <property type="nucleotide sequence ID" value="NC_022771.1"/>
</dbReference>
<protein>
    <submittedName>
        <fullName evidence="1">Uncharacterized protein</fullName>
    </submittedName>
</protein>
<sequence>MAYNNMNGRLIDPRVSDYIQLLQDHMEVYGDTRVKAYFEGELVHHEVQAEHFRNALVLNFEEEEE</sequence>
<dbReference type="KEGG" id="vg:17960042"/>
<proteinExistence type="predicted"/>
<keyword evidence="2" id="KW-1185">Reference proteome</keyword>
<dbReference type="GeneID" id="17960042"/>
<evidence type="ECO:0000313" key="1">
    <source>
        <dbReference type="EMBL" id="AGY47383.1"/>
    </source>
</evidence>
<dbReference type="EMBL" id="KF669652">
    <property type="protein sequence ID" value="AGY47383.1"/>
    <property type="molecule type" value="Genomic_DNA"/>
</dbReference>
<gene>
    <name evidence="1" type="ORF">Grass_118</name>
</gene>
<organism evidence="1 2">
    <name type="scientific">Bacillus phage Grass</name>
    <dbReference type="NCBI Taxonomy" id="1406785"/>
    <lineage>
        <taxon>Viruses</taxon>
        <taxon>Duplodnaviria</taxon>
        <taxon>Heunggongvirae</taxon>
        <taxon>Uroviricota</taxon>
        <taxon>Caudoviricetes</taxon>
        <taxon>Herelleviridae</taxon>
        <taxon>Bastillevirinae</taxon>
        <taxon>Nitunavirus</taxon>
        <taxon>Nitunavirus grass</taxon>
    </lineage>
</organism>
<dbReference type="OrthoDB" id="36635at10239"/>
<name>U5PY38_BPGRA</name>
<reference evidence="1 2" key="1">
    <citation type="journal article" date="2013" name="Genome Announc.">
        <title>Complete Genome of Bacillus subtilis Myophage Grass.</title>
        <authorList>
            <person name="Miller S.Y."/>
            <person name="Colquhoun J.M."/>
            <person name="Perl A.L."/>
            <person name="Chamakura K.R."/>
            <person name="Kuty Everett G.F."/>
        </authorList>
    </citation>
    <scope>NUCLEOTIDE SEQUENCE [LARGE SCALE GENOMIC DNA]</scope>
</reference>
<dbReference type="Proteomes" id="UP000017648">
    <property type="component" value="Segment"/>
</dbReference>
<evidence type="ECO:0000313" key="2">
    <source>
        <dbReference type="Proteomes" id="UP000017648"/>
    </source>
</evidence>
<accession>U5PY38</accession>